<dbReference type="EMBL" id="JAUEPU010000153">
    <property type="protein sequence ID" value="KAK0475327.1"/>
    <property type="molecule type" value="Genomic_DNA"/>
</dbReference>
<reference evidence="2" key="1">
    <citation type="submission" date="2023-06" db="EMBL/GenBank/DDBJ databases">
        <authorList>
            <consortium name="Lawrence Berkeley National Laboratory"/>
            <person name="Ahrendt S."/>
            <person name="Sahu N."/>
            <person name="Indic B."/>
            <person name="Wong-Bajracharya J."/>
            <person name="Merenyi Z."/>
            <person name="Ke H.-M."/>
            <person name="Monk M."/>
            <person name="Kocsube S."/>
            <person name="Drula E."/>
            <person name="Lipzen A."/>
            <person name="Balint B."/>
            <person name="Henrissat B."/>
            <person name="Andreopoulos B."/>
            <person name="Martin F.M."/>
            <person name="Harder C.B."/>
            <person name="Rigling D."/>
            <person name="Ford K.L."/>
            <person name="Foster G.D."/>
            <person name="Pangilinan J."/>
            <person name="Papanicolaou A."/>
            <person name="Barry K."/>
            <person name="LaButti K."/>
            <person name="Viragh M."/>
            <person name="Koriabine M."/>
            <person name="Yan M."/>
            <person name="Riley R."/>
            <person name="Champramary S."/>
            <person name="Plett K.L."/>
            <person name="Tsai I.J."/>
            <person name="Slot J."/>
            <person name="Sipos G."/>
            <person name="Plett J."/>
            <person name="Nagy L.G."/>
            <person name="Grigoriev I.V."/>
        </authorList>
    </citation>
    <scope>NUCLEOTIDE SEQUENCE</scope>
    <source>
        <strain evidence="2">HWK02</strain>
    </source>
</reference>
<comment type="caution">
    <text evidence="2">The sequence shown here is derived from an EMBL/GenBank/DDBJ whole genome shotgun (WGS) entry which is preliminary data.</text>
</comment>
<organism evidence="2 3">
    <name type="scientific">Armillaria luteobubalina</name>
    <dbReference type="NCBI Taxonomy" id="153913"/>
    <lineage>
        <taxon>Eukaryota</taxon>
        <taxon>Fungi</taxon>
        <taxon>Dikarya</taxon>
        <taxon>Basidiomycota</taxon>
        <taxon>Agaricomycotina</taxon>
        <taxon>Agaricomycetes</taxon>
        <taxon>Agaricomycetidae</taxon>
        <taxon>Agaricales</taxon>
        <taxon>Marasmiineae</taxon>
        <taxon>Physalacriaceae</taxon>
        <taxon>Armillaria</taxon>
    </lineage>
</organism>
<sequence length="210" mass="23552">MPKKWVTEEQDNWFYIRQLAYNQARLVGRIGIYLDDVVKEFNKTWAVSGWEEVIGDSAEAIAKRAAMDLIYQVWKKQIRQKFNNECHKAGPAAGVTNSVGNLAALTKKKKKVFNLKPEEILEAMEELHEKISEAEEKQVPADYLEAIDQALALLECLLQEVAAQTGWWFSVIAGGSLPTDNGNIHTPFNALHSDQLPPAPQEGSLPYATN</sequence>
<name>A0AA39P0K9_9AGAR</name>
<evidence type="ECO:0000313" key="3">
    <source>
        <dbReference type="Proteomes" id="UP001175228"/>
    </source>
</evidence>
<protein>
    <submittedName>
        <fullName evidence="2">Uncharacterized protein</fullName>
    </submittedName>
</protein>
<feature type="region of interest" description="Disordered" evidence="1">
    <location>
        <begin position="186"/>
        <end position="210"/>
    </location>
</feature>
<accession>A0AA39P0K9</accession>
<evidence type="ECO:0000313" key="2">
    <source>
        <dbReference type="EMBL" id="KAK0475327.1"/>
    </source>
</evidence>
<evidence type="ECO:0000256" key="1">
    <source>
        <dbReference type="SAM" id="MobiDB-lite"/>
    </source>
</evidence>
<proteinExistence type="predicted"/>
<keyword evidence="3" id="KW-1185">Reference proteome</keyword>
<dbReference type="Proteomes" id="UP001175228">
    <property type="component" value="Unassembled WGS sequence"/>
</dbReference>
<dbReference type="AlphaFoldDB" id="A0AA39P0K9"/>
<gene>
    <name evidence="2" type="ORF">EDD18DRAFT_1367188</name>
</gene>